<evidence type="ECO:0000259" key="2">
    <source>
        <dbReference type="Pfam" id="PF09361"/>
    </source>
</evidence>
<dbReference type="EMBL" id="CP044222">
    <property type="protein sequence ID" value="QEW07642.1"/>
    <property type="molecule type" value="Genomic_DNA"/>
</dbReference>
<organism evidence="3 4">
    <name type="scientific">Nitrincola iocasae</name>
    <dbReference type="NCBI Taxonomy" id="2614693"/>
    <lineage>
        <taxon>Bacteria</taxon>
        <taxon>Pseudomonadati</taxon>
        <taxon>Pseudomonadota</taxon>
        <taxon>Gammaproteobacteria</taxon>
        <taxon>Oceanospirillales</taxon>
        <taxon>Oceanospirillaceae</taxon>
        <taxon>Nitrincola</taxon>
    </lineage>
</organism>
<reference evidence="3 4" key="1">
    <citation type="submission" date="2019-09" db="EMBL/GenBank/DDBJ databases">
        <title>Nitrincola iocasae sp. nov., a bacterium isolated from the sediment collected at a cold seep field in South China Sea.</title>
        <authorList>
            <person name="Zhang H."/>
            <person name="Wang H."/>
            <person name="Li C."/>
        </authorList>
    </citation>
    <scope>NUCLEOTIDE SEQUENCE [LARGE SCALE GENOMIC DNA]</scope>
    <source>
        <strain evidence="3 4">KXZD1103</strain>
    </source>
</reference>
<dbReference type="RefSeq" id="WP_151057271.1">
    <property type="nucleotide sequence ID" value="NZ_CP044222.1"/>
</dbReference>
<feature type="domain" description="Phasin" evidence="2">
    <location>
        <begin position="3"/>
        <end position="99"/>
    </location>
</feature>
<evidence type="ECO:0000313" key="4">
    <source>
        <dbReference type="Proteomes" id="UP000325606"/>
    </source>
</evidence>
<protein>
    <submittedName>
        <fullName evidence="3">Phasin family protein</fullName>
    </submittedName>
</protein>
<name>A0A5J6LH59_9GAMM</name>
<feature type="region of interest" description="Disordered" evidence="1">
    <location>
        <begin position="83"/>
        <end position="109"/>
    </location>
</feature>
<gene>
    <name evidence="3" type="ORF">F5I99_14690</name>
</gene>
<proteinExistence type="predicted"/>
<evidence type="ECO:0000313" key="3">
    <source>
        <dbReference type="EMBL" id="QEW07642.1"/>
    </source>
</evidence>
<sequence>MFQDMTKQMTESMEPFKDLVNIQTRMLEDLTRHQMECTKACLEATMQQTADLQKCKTPVDLIELQQAYAKDLEQTLRAANEQNMKALSEARSSMEKLARGSVNKASDTL</sequence>
<accession>A0A5J6LH59</accession>
<keyword evidence="4" id="KW-1185">Reference proteome</keyword>
<dbReference type="AlphaFoldDB" id="A0A5J6LH59"/>
<dbReference type="Proteomes" id="UP000325606">
    <property type="component" value="Chromosome"/>
</dbReference>
<dbReference type="KEGG" id="nik:F5I99_14690"/>
<dbReference type="InterPro" id="IPR018968">
    <property type="entry name" value="Phasin"/>
</dbReference>
<dbReference type="Pfam" id="PF09361">
    <property type="entry name" value="Phasin_2"/>
    <property type="match status" value="1"/>
</dbReference>
<evidence type="ECO:0000256" key="1">
    <source>
        <dbReference type="SAM" id="MobiDB-lite"/>
    </source>
</evidence>